<reference evidence="2" key="2">
    <citation type="submission" date="2021-04" db="EMBL/GenBank/DDBJ databases">
        <authorList>
            <person name="Gilroy R."/>
        </authorList>
    </citation>
    <scope>NUCLEOTIDE SEQUENCE</scope>
    <source>
        <strain evidence="2">ChiHecec2B26-7398</strain>
    </source>
</reference>
<accession>A0A9D1Y230</accession>
<dbReference type="InterPro" id="IPR006059">
    <property type="entry name" value="SBP"/>
</dbReference>
<evidence type="ECO:0000313" key="2">
    <source>
        <dbReference type="EMBL" id="HIX95758.1"/>
    </source>
</evidence>
<sequence length="458" mass="51385">MKKLHAPYLCLPLACVFALTACAPGGADTEPRPIEAPPPVEQTNEGLTVFYTDFKTPESNILDVAVAQYKGQHPDQQLNVEKVFTEGLVETHTAAYNQMLTEIMAGSGPDLIFFANYSTGSTTDWEKLVRRGAFADMEPYFEADNFDWSGYNQAVMDGGVYGGQRLIIPLEYKIPLLYTSQTALDETGFSVENCGTFDGFLDEVEKMIADPEQTRDVFRTKLSIYDFAQYADIPYIDYDRQKADLSFPELERGAEIYKALPRIMDSDDLPGAADIRDGNALWIYPNDPVRGFLWGAGLINTYDDVVMMPIRDREGGIQAEITFAVAVNSSSPNLQNAYEFIKLLLSEEFQKDTVQYRWAKLSVLDAAVAENYQYNTWHAEDGKVELEPDSSNLGFTYIDPSPDDFEEMMSYTKQVTGTFFRSSETQFIQLLGGYITDETSYGDAIDAAESRLNIYLSE</sequence>
<evidence type="ECO:0000256" key="1">
    <source>
        <dbReference type="SAM" id="SignalP"/>
    </source>
</evidence>
<dbReference type="EMBL" id="DXEI01000148">
    <property type="protein sequence ID" value="HIX95758.1"/>
    <property type="molecule type" value="Genomic_DNA"/>
</dbReference>
<dbReference type="PROSITE" id="PS51257">
    <property type="entry name" value="PROKAR_LIPOPROTEIN"/>
    <property type="match status" value="1"/>
</dbReference>
<dbReference type="PANTHER" id="PTHR43649:SF12">
    <property type="entry name" value="DIACETYLCHITOBIOSE BINDING PROTEIN DASA"/>
    <property type="match status" value="1"/>
</dbReference>
<dbReference type="Pfam" id="PF01547">
    <property type="entry name" value="SBP_bac_1"/>
    <property type="match status" value="1"/>
</dbReference>
<feature type="signal peptide" evidence="1">
    <location>
        <begin position="1"/>
        <end position="23"/>
    </location>
</feature>
<dbReference type="AlphaFoldDB" id="A0A9D1Y230"/>
<reference evidence="2" key="1">
    <citation type="journal article" date="2021" name="PeerJ">
        <title>Extensive microbial diversity within the chicken gut microbiome revealed by metagenomics and culture.</title>
        <authorList>
            <person name="Gilroy R."/>
            <person name="Ravi A."/>
            <person name="Getino M."/>
            <person name="Pursley I."/>
            <person name="Horton D.L."/>
            <person name="Alikhan N.F."/>
            <person name="Baker D."/>
            <person name="Gharbi K."/>
            <person name="Hall N."/>
            <person name="Watson M."/>
            <person name="Adriaenssens E.M."/>
            <person name="Foster-Nyarko E."/>
            <person name="Jarju S."/>
            <person name="Secka A."/>
            <person name="Antonio M."/>
            <person name="Oren A."/>
            <person name="Chaudhuri R.R."/>
            <person name="La Ragione R."/>
            <person name="Hildebrand F."/>
            <person name="Pallen M.J."/>
        </authorList>
    </citation>
    <scope>NUCLEOTIDE SEQUENCE</scope>
    <source>
        <strain evidence="2">ChiHecec2B26-7398</strain>
    </source>
</reference>
<dbReference type="Proteomes" id="UP000886751">
    <property type="component" value="Unassembled WGS sequence"/>
</dbReference>
<name>A0A9D1Y230_9FIRM</name>
<organism evidence="2 3">
    <name type="scientific">Candidatus Gemmiger excrementipullorum</name>
    <dbReference type="NCBI Taxonomy" id="2838610"/>
    <lineage>
        <taxon>Bacteria</taxon>
        <taxon>Bacillati</taxon>
        <taxon>Bacillota</taxon>
        <taxon>Clostridia</taxon>
        <taxon>Eubacteriales</taxon>
        <taxon>Gemmiger</taxon>
    </lineage>
</organism>
<dbReference type="Gene3D" id="3.40.190.10">
    <property type="entry name" value="Periplasmic binding protein-like II"/>
    <property type="match status" value="1"/>
</dbReference>
<dbReference type="PANTHER" id="PTHR43649">
    <property type="entry name" value="ARABINOSE-BINDING PROTEIN-RELATED"/>
    <property type="match status" value="1"/>
</dbReference>
<dbReference type="InterPro" id="IPR050490">
    <property type="entry name" value="Bact_solute-bd_prot1"/>
</dbReference>
<dbReference type="SUPFAM" id="SSF53850">
    <property type="entry name" value="Periplasmic binding protein-like II"/>
    <property type="match status" value="1"/>
</dbReference>
<gene>
    <name evidence="2" type="ORF">H9846_09940</name>
</gene>
<evidence type="ECO:0000313" key="3">
    <source>
        <dbReference type="Proteomes" id="UP000886751"/>
    </source>
</evidence>
<keyword evidence="1" id="KW-0732">Signal</keyword>
<proteinExistence type="predicted"/>
<feature type="chain" id="PRO_5038517160" evidence="1">
    <location>
        <begin position="24"/>
        <end position="458"/>
    </location>
</feature>
<comment type="caution">
    <text evidence="2">The sequence shown here is derived from an EMBL/GenBank/DDBJ whole genome shotgun (WGS) entry which is preliminary data.</text>
</comment>
<protein>
    <submittedName>
        <fullName evidence="2">Extracellular solute-binding protein</fullName>
    </submittedName>
</protein>